<dbReference type="GO" id="GO:0005886">
    <property type="term" value="C:plasma membrane"/>
    <property type="evidence" value="ECO:0007669"/>
    <property type="project" value="TreeGrafter"/>
</dbReference>
<dbReference type="SMART" id="SM00283">
    <property type="entry name" value="MA"/>
    <property type="match status" value="1"/>
</dbReference>
<dbReference type="CDD" id="cd12913">
    <property type="entry name" value="PDC1_MCP_like"/>
    <property type="match status" value="1"/>
</dbReference>
<comment type="caution">
    <text evidence="9">The sequence shown here is derived from an EMBL/GenBank/DDBJ whole genome shotgun (WGS) entry which is preliminary data.</text>
</comment>
<feature type="coiled-coil region" evidence="4">
    <location>
        <begin position="541"/>
        <end position="596"/>
    </location>
</feature>
<keyword evidence="10" id="KW-1185">Reference proteome</keyword>
<dbReference type="STRING" id="585501.HMPREF6123_1575"/>
<dbReference type="InterPro" id="IPR003660">
    <property type="entry name" value="HAMP_dom"/>
</dbReference>
<evidence type="ECO:0000313" key="9">
    <source>
        <dbReference type="EMBL" id="EEJ51151.1"/>
    </source>
</evidence>
<dbReference type="EMBL" id="ACKX01000160">
    <property type="protein sequence ID" value="EEJ51151.1"/>
    <property type="molecule type" value="Genomic_DNA"/>
</dbReference>
<dbReference type="Gene3D" id="3.30.450.20">
    <property type="entry name" value="PAS domain"/>
    <property type="match status" value="1"/>
</dbReference>
<reference evidence="9 10" key="1">
    <citation type="submission" date="2009-04" db="EMBL/GenBank/DDBJ databases">
        <authorList>
            <person name="Qin X."/>
            <person name="Bachman B."/>
            <person name="Battles P."/>
            <person name="Bell A."/>
            <person name="Bess C."/>
            <person name="Bickham C."/>
            <person name="Chaboub L."/>
            <person name="Chen D."/>
            <person name="Coyle M."/>
            <person name="Deiros D.R."/>
            <person name="Dinh H."/>
            <person name="Forbes L."/>
            <person name="Fowler G."/>
            <person name="Francisco L."/>
            <person name="Fu Q."/>
            <person name="Gubbala S."/>
            <person name="Hale W."/>
            <person name="Han Y."/>
            <person name="Hemphill L."/>
            <person name="Highlander S.K."/>
            <person name="Hirani K."/>
            <person name="Hogues M."/>
            <person name="Jackson L."/>
            <person name="Jakkamsetti A."/>
            <person name="Javaid M."/>
            <person name="Jiang H."/>
            <person name="Korchina V."/>
            <person name="Kovar C."/>
            <person name="Lara F."/>
            <person name="Lee S."/>
            <person name="Mata R."/>
            <person name="Mathew T."/>
            <person name="Moen C."/>
            <person name="Morales K."/>
            <person name="Munidasa M."/>
            <person name="Nazareth L."/>
            <person name="Ngo R."/>
            <person name="Nguyen L."/>
            <person name="Okwuonu G."/>
            <person name="Ongeri F."/>
            <person name="Patil S."/>
            <person name="Petrosino J."/>
            <person name="Pham C."/>
            <person name="Pham P."/>
            <person name="Pu L.-L."/>
            <person name="Puazo M."/>
            <person name="Raj R."/>
            <person name="Reid J."/>
            <person name="Rouhana J."/>
            <person name="Saada N."/>
            <person name="Shang Y."/>
            <person name="Simmons D."/>
            <person name="Thornton R."/>
            <person name="Warren J."/>
            <person name="Weissenberger G."/>
            <person name="Zhang J."/>
            <person name="Zhang L."/>
            <person name="Zhou C."/>
            <person name="Zhu D."/>
            <person name="Muzny D."/>
            <person name="Worley K."/>
            <person name="Gibbs R."/>
        </authorList>
    </citation>
    <scope>NUCLEOTIDE SEQUENCE [LARGE SCALE GENOMIC DNA]</scope>
    <source>
        <strain evidence="9 10">F0268</strain>
    </source>
</reference>
<name>C2KYK6_9FIRM</name>
<feature type="domain" description="HAMP" evidence="8">
    <location>
        <begin position="408"/>
        <end position="460"/>
    </location>
</feature>
<dbReference type="Gene3D" id="1.10.287.950">
    <property type="entry name" value="Methyl-accepting chemotaxis protein"/>
    <property type="match status" value="1"/>
</dbReference>
<dbReference type="Pfam" id="PF00672">
    <property type="entry name" value="HAMP"/>
    <property type="match status" value="1"/>
</dbReference>
<accession>C2KYK6</accession>
<keyword evidence="4" id="KW-0175">Coiled coil</keyword>
<evidence type="ECO:0000256" key="4">
    <source>
        <dbReference type="SAM" id="Coils"/>
    </source>
</evidence>
<dbReference type="FunCoup" id="C2KYK6">
    <property type="interactions" value="102"/>
</dbReference>
<keyword evidence="5" id="KW-0472">Membrane</keyword>
<dbReference type="CDD" id="cd06225">
    <property type="entry name" value="HAMP"/>
    <property type="match status" value="1"/>
</dbReference>
<evidence type="ECO:0000256" key="3">
    <source>
        <dbReference type="PROSITE-ProRule" id="PRU00284"/>
    </source>
</evidence>
<comment type="similarity">
    <text evidence="2">Belongs to the methyl-accepting chemotaxis (MCP) protein family.</text>
</comment>
<feature type="transmembrane region" description="Helical" evidence="5">
    <location>
        <begin position="48"/>
        <end position="68"/>
    </location>
</feature>
<proteinExistence type="inferred from homology"/>
<dbReference type="PANTHER" id="PTHR43531">
    <property type="entry name" value="PROTEIN ICFG"/>
    <property type="match status" value="1"/>
</dbReference>
<dbReference type="Proteomes" id="UP000004121">
    <property type="component" value="Unassembled WGS sequence"/>
</dbReference>
<dbReference type="CDD" id="cd11386">
    <property type="entry name" value="MCP_signal"/>
    <property type="match status" value="1"/>
</dbReference>
<dbReference type="AlphaFoldDB" id="C2KYK6"/>
<dbReference type="eggNOG" id="COG0840">
    <property type="taxonomic scope" value="Bacteria"/>
</dbReference>
<feature type="domain" description="Methyl-accepting transducer" evidence="6">
    <location>
        <begin position="512"/>
        <end position="741"/>
    </location>
</feature>
<dbReference type="Pfam" id="PF00015">
    <property type="entry name" value="MCPsignal"/>
    <property type="match status" value="1"/>
</dbReference>
<feature type="transmembrane region" description="Helical" evidence="5">
    <location>
        <begin position="387"/>
        <end position="411"/>
    </location>
</feature>
<dbReference type="PANTHER" id="PTHR43531:SF11">
    <property type="entry name" value="METHYL-ACCEPTING CHEMOTAXIS PROTEIN 3"/>
    <property type="match status" value="1"/>
</dbReference>
<evidence type="ECO:0000259" key="8">
    <source>
        <dbReference type="PROSITE" id="PS50885"/>
    </source>
</evidence>
<dbReference type="HOGENOM" id="CLU_000445_107_12_9"/>
<evidence type="ECO:0000259" key="7">
    <source>
        <dbReference type="PROSITE" id="PS50192"/>
    </source>
</evidence>
<keyword evidence="3" id="KW-0807">Transducer</keyword>
<dbReference type="InterPro" id="IPR000727">
    <property type="entry name" value="T_SNARE_dom"/>
</dbReference>
<keyword evidence="1" id="KW-0145">Chemotaxis</keyword>
<dbReference type="PROSITE" id="PS50192">
    <property type="entry name" value="T_SNARE"/>
    <property type="match status" value="1"/>
</dbReference>
<dbReference type="SMART" id="SM00304">
    <property type="entry name" value="HAMP"/>
    <property type="match status" value="2"/>
</dbReference>
<evidence type="ECO:0000313" key="10">
    <source>
        <dbReference type="Proteomes" id="UP000004121"/>
    </source>
</evidence>
<gene>
    <name evidence="9" type="ORF">HMPREF6123_1575</name>
</gene>
<dbReference type="GO" id="GO:0004888">
    <property type="term" value="F:transmembrane signaling receptor activity"/>
    <property type="evidence" value="ECO:0007669"/>
    <property type="project" value="TreeGrafter"/>
</dbReference>
<dbReference type="PROSITE" id="PS50111">
    <property type="entry name" value="CHEMOTAXIS_TRANSDUC_2"/>
    <property type="match status" value="1"/>
</dbReference>
<dbReference type="PROSITE" id="PS50885">
    <property type="entry name" value="HAMP"/>
    <property type="match status" value="1"/>
</dbReference>
<sequence>MGYADEPMSFIRSTIKIGVRNSRRNEKVKKKQQEKGSLLENLGLGQKMSIIIGILTFLLLLALLFFLIHSFRLSMYKKVDANMADKVEQASYTLDDLITKLNATADNIEASISFVFDQHDEVGGVPGNPWTINDEDGNPQSITPMENVSFRSRVVNAYLPASRYNAEVVILNALYANLKTEPNLADIGILFEPNAFYQGIENYAPILSQEDLDKRAITNHPYSNYQDEIYYKAVKEKGSTFITPVYGDITKPEERMFAIYHPIMKDNQFLGSILLDVKEEVLLTASQTDEEFPSMFVNLIDGEGIIHSKKETVNGKTLKELLPEKASTAITEKMESKEAFAINIVNEHGQARREYYYPIDMEGSTWWTRLSISHQDYSKEVDRLRNVGIVAGFSTVFVLAFACALLIGYFLKPLQKVVEVGEKLSVGDFDMNLSYKSKDEIGKLMHSMGDVVSRIRSIIGDLSEKLNQLAQGNFNVEMNNAEYYSGAYRPLFDSIQNISTDLSGTMAEIQQSAVQVNSGAEQVSSGAQGLSQGATEQASSIEELSATVNDISEHIKKTAENTRLANAEAQNAGKEVSNSDKQMQQMKAAMENINEKSGEISKIIKTIDDIAFQTNILALNAAIEAARAGVAGKGFAVVADEVGNLAQKSANAAKDTTMLIEETLQAVEQGTVLADSTAESLQRVVSGTGKVTDLVNQIAEATVEQSKAVEQVSVGIDQISSVVQSNTATAEESAAASEELSGQANILSDLVGRFRLREE</sequence>
<dbReference type="InterPro" id="IPR004089">
    <property type="entry name" value="MCPsignal_dom"/>
</dbReference>
<protein>
    <submittedName>
        <fullName evidence="9">Methyl-accepting chemotaxis protein signaling domain protein</fullName>
    </submittedName>
</protein>
<keyword evidence="5" id="KW-1133">Transmembrane helix</keyword>
<evidence type="ECO:0000256" key="5">
    <source>
        <dbReference type="SAM" id="Phobius"/>
    </source>
</evidence>
<dbReference type="GO" id="GO:0007165">
    <property type="term" value="P:signal transduction"/>
    <property type="evidence" value="ECO:0007669"/>
    <property type="project" value="UniProtKB-KW"/>
</dbReference>
<dbReference type="InParanoid" id="C2KYK6"/>
<dbReference type="InterPro" id="IPR051310">
    <property type="entry name" value="MCP_chemotaxis"/>
</dbReference>
<dbReference type="Pfam" id="PF22673">
    <property type="entry name" value="MCP-like_PDC_1"/>
    <property type="match status" value="1"/>
</dbReference>
<evidence type="ECO:0000256" key="1">
    <source>
        <dbReference type="ARBA" id="ARBA00022500"/>
    </source>
</evidence>
<keyword evidence="5" id="KW-0812">Transmembrane</keyword>
<evidence type="ECO:0000259" key="6">
    <source>
        <dbReference type="PROSITE" id="PS50111"/>
    </source>
</evidence>
<dbReference type="SUPFAM" id="SSF58104">
    <property type="entry name" value="Methyl-accepting chemotaxis protein (MCP) signaling domain"/>
    <property type="match status" value="1"/>
</dbReference>
<dbReference type="GO" id="GO:0006935">
    <property type="term" value="P:chemotaxis"/>
    <property type="evidence" value="ECO:0007669"/>
    <property type="project" value="UniProtKB-KW"/>
</dbReference>
<dbReference type="Gene3D" id="6.10.340.10">
    <property type="match status" value="1"/>
</dbReference>
<organism evidence="9 10">
    <name type="scientific">Oribacterium sinus F0268</name>
    <dbReference type="NCBI Taxonomy" id="585501"/>
    <lineage>
        <taxon>Bacteria</taxon>
        <taxon>Bacillati</taxon>
        <taxon>Bacillota</taxon>
        <taxon>Clostridia</taxon>
        <taxon>Lachnospirales</taxon>
        <taxon>Lachnospiraceae</taxon>
        <taxon>Oribacterium</taxon>
    </lineage>
</organism>
<feature type="domain" description="T-SNARE coiled-coil homology" evidence="7">
    <location>
        <begin position="671"/>
        <end position="733"/>
    </location>
</feature>
<evidence type="ECO:0000256" key="2">
    <source>
        <dbReference type="ARBA" id="ARBA00029447"/>
    </source>
</evidence>